<accession>A0A812JD14</accession>
<feature type="region of interest" description="Disordered" evidence="1">
    <location>
        <begin position="193"/>
        <end position="214"/>
    </location>
</feature>
<evidence type="ECO:0000313" key="3">
    <source>
        <dbReference type="Proteomes" id="UP000604046"/>
    </source>
</evidence>
<dbReference type="EMBL" id="CAJNDS010000439">
    <property type="protein sequence ID" value="CAE7206272.1"/>
    <property type="molecule type" value="Genomic_DNA"/>
</dbReference>
<name>A0A812JD14_9DINO</name>
<reference evidence="2" key="1">
    <citation type="submission" date="2021-02" db="EMBL/GenBank/DDBJ databases">
        <authorList>
            <person name="Dougan E. K."/>
            <person name="Rhodes N."/>
            <person name="Thang M."/>
            <person name="Chan C."/>
        </authorList>
    </citation>
    <scope>NUCLEOTIDE SEQUENCE</scope>
</reference>
<dbReference type="Proteomes" id="UP000604046">
    <property type="component" value="Unassembled WGS sequence"/>
</dbReference>
<gene>
    <name evidence="2" type="primary">mobA</name>
    <name evidence="2" type="ORF">SNAT2548_LOCUS6565</name>
</gene>
<sequence>MARRAAIRKVMMPTTSQTPDASCMEVWTWLPRLLCWPAGTPNAAVLGEVGWDPFAVQVLRGQASLLGRLSSATPGGMHRGLAARVFRYAVGVPSSWAAGASRALNSAGVTLPHEFGLGPGSNLRVLQRWRHRCVRPVLDRVGWRVRQVEASELASLATCIYVFFLLLSAARAPPPPAHATPLLPRQMRPGTRLWGASRPPRRPPARVPANRPARPTRQVVERAWVRVAREAVGAEGQVVAQQWLVHTTAPGVRTEDRHRLDVVIYKATPNGSALCCDATLVSPLTSTIIHLHARGNHSHARPTSTALRPAERRKAATYPELRRQGPQKLLVLGNEVGGQHHTVAEMLVASARRMTRTSNNRVRSVVKSNEQTYRTYGGMKLPAMWPVIRAGVFRLLGGSLSPAWAGFPAFGS</sequence>
<organism evidence="2 3">
    <name type="scientific">Symbiodinium natans</name>
    <dbReference type="NCBI Taxonomy" id="878477"/>
    <lineage>
        <taxon>Eukaryota</taxon>
        <taxon>Sar</taxon>
        <taxon>Alveolata</taxon>
        <taxon>Dinophyceae</taxon>
        <taxon>Suessiales</taxon>
        <taxon>Symbiodiniaceae</taxon>
        <taxon>Symbiodinium</taxon>
    </lineage>
</organism>
<keyword evidence="3" id="KW-1185">Reference proteome</keyword>
<dbReference type="AlphaFoldDB" id="A0A812JD14"/>
<protein>
    <submittedName>
        <fullName evidence="2">MobA protein</fullName>
    </submittedName>
</protein>
<evidence type="ECO:0000313" key="2">
    <source>
        <dbReference type="EMBL" id="CAE7206272.1"/>
    </source>
</evidence>
<comment type="caution">
    <text evidence="2">The sequence shown here is derived from an EMBL/GenBank/DDBJ whole genome shotgun (WGS) entry which is preliminary data.</text>
</comment>
<proteinExistence type="predicted"/>
<evidence type="ECO:0000256" key="1">
    <source>
        <dbReference type="SAM" id="MobiDB-lite"/>
    </source>
</evidence>